<dbReference type="OrthoDB" id="8480007at2"/>
<gene>
    <name evidence="1" type="ORF">FDK13_29350</name>
</gene>
<evidence type="ECO:0008006" key="3">
    <source>
        <dbReference type="Google" id="ProtNLM"/>
    </source>
</evidence>
<accession>A0A4U6CUM2</accession>
<evidence type="ECO:0000313" key="1">
    <source>
        <dbReference type="EMBL" id="TKT87425.1"/>
    </source>
</evidence>
<comment type="caution">
    <text evidence="1">The sequence shown here is derived from an EMBL/GenBank/DDBJ whole genome shotgun (WGS) entry which is preliminary data.</text>
</comment>
<reference evidence="1 2" key="1">
    <citation type="submission" date="2019-05" db="EMBL/GenBank/DDBJ databases">
        <title>Dyadobacter AR-3-8 sp. nov., isolated from arctic soil.</title>
        <authorList>
            <person name="Chaudhary D.K."/>
        </authorList>
    </citation>
    <scope>NUCLEOTIDE SEQUENCE [LARGE SCALE GENOMIC DNA]</scope>
    <source>
        <strain evidence="1 2">AR-3-8</strain>
    </source>
</reference>
<dbReference type="EMBL" id="SZVO01000019">
    <property type="protein sequence ID" value="TKT87425.1"/>
    <property type="molecule type" value="Genomic_DNA"/>
</dbReference>
<dbReference type="AlphaFoldDB" id="A0A4U6CUM2"/>
<dbReference type="InterPro" id="IPR011006">
    <property type="entry name" value="CheY-like_superfamily"/>
</dbReference>
<dbReference type="Gene3D" id="3.40.50.2300">
    <property type="match status" value="1"/>
</dbReference>
<proteinExistence type="predicted"/>
<dbReference type="Proteomes" id="UP000304900">
    <property type="component" value="Unassembled WGS sequence"/>
</dbReference>
<dbReference type="RefSeq" id="WP_137343590.1">
    <property type="nucleotide sequence ID" value="NZ_BSQH01000004.1"/>
</dbReference>
<name>A0A4U6CUM2_9BACT</name>
<evidence type="ECO:0000313" key="2">
    <source>
        <dbReference type="Proteomes" id="UP000304900"/>
    </source>
</evidence>
<protein>
    <recommendedName>
        <fullName evidence="3">Response regulator</fullName>
    </recommendedName>
</protein>
<sequence>MFKIGYIDEDNGWRNTFRQYFKDDFDVVLFDITETTTQESLVNEIFEQSIDMLVIDFRLDETGLVDFNADSLVEKIKELNFFYPMIILTSYESDALDHIENANLINGKDMLSGDSNSKIPILKQKIKKIASDYRVKLDDSMSRLFSLEKKRLLDGLTPSEEDEFVDLNSFVDKTTSAKGRLSRTFYNEKTNQKLDDLIMKTSLLLNKLDNLNNS</sequence>
<keyword evidence="2" id="KW-1185">Reference proteome</keyword>
<dbReference type="SUPFAM" id="SSF52172">
    <property type="entry name" value="CheY-like"/>
    <property type="match status" value="1"/>
</dbReference>
<organism evidence="1 2">
    <name type="scientific">Dyadobacter frigoris</name>
    <dbReference type="NCBI Taxonomy" id="2576211"/>
    <lineage>
        <taxon>Bacteria</taxon>
        <taxon>Pseudomonadati</taxon>
        <taxon>Bacteroidota</taxon>
        <taxon>Cytophagia</taxon>
        <taxon>Cytophagales</taxon>
        <taxon>Spirosomataceae</taxon>
        <taxon>Dyadobacter</taxon>
    </lineage>
</organism>